<gene>
    <name evidence="1" type="ORF">CIHUM_07905</name>
</gene>
<evidence type="ECO:0000313" key="1">
    <source>
        <dbReference type="EMBL" id="WCZ34993.1"/>
    </source>
</evidence>
<protein>
    <submittedName>
        <fullName evidence="1">Uncharacterized protein</fullName>
    </submittedName>
</protein>
<proteinExistence type="predicted"/>
<keyword evidence="2" id="KW-1185">Reference proteome</keyword>
<reference evidence="1 2" key="1">
    <citation type="submission" date="2020-10" db="EMBL/GenBank/DDBJ databases">
        <title>Complete genome sequence of Corynebacterium ihumii DSM 45751.</title>
        <authorList>
            <person name="Ruckert C."/>
            <person name="Albersmeier A."/>
            <person name="Busche T."/>
            <person name="Jaenicke S."/>
            <person name="Winkler A."/>
            <person name="Friethjonsson O.H."/>
            <person name="Hreggviethsson G.O."/>
            <person name="Lambert C."/>
            <person name="Badcock D."/>
            <person name="Bernaerts K."/>
            <person name="Anne J."/>
            <person name="Economou A."/>
            <person name="Kalinowski J."/>
        </authorList>
    </citation>
    <scope>NUCLEOTIDE SEQUENCE [LARGE SCALE GENOMIC DNA]</scope>
    <source>
        <strain evidence="1 2">DSM 45751</strain>
    </source>
</reference>
<dbReference type="EMBL" id="CP063190">
    <property type="protein sequence ID" value="WCZ34993.1"/>
    <property type="molecule type" value="Genomic_DNA"/>
</dbReference>
<evidence type="ECO:0000313" key="2">
    <source>
        <dbReference type="Proteomes" id="UP001220577"/>
    </source>
</evidence>
<accession>A0ABY7UH42</accession>
<sequence>MTTPSPTENTTIIPSREAREYLAKRDIDADCLAVALTEGLAQRQNCEVYHPVTAPGYYQ</sequence>
<organism evidence="1 2">
    <name type="scientific">Corynebacterium ihumii</name>
    <dbReference type="NCBI Taxonomy" id="1232427"/>
    <lineage>
        <taxon>Bacteria</taxon>
        <taxon>Bacillati</taxon>
        <taxon>Actinomycetota</taxon>
        <taxon>Actinomycetes</taxon>
        <taxon>Mycobacteriales</taxon>
        <taxon>Corynebacteriaceae</taxon>
        <taxon>Corynebacterium</taxon>
    </lineage>
</organism>
<dbReference type="Proteomes" id="UP001220577">
    <property type="component" value="Chromosome"/>
</dbReference>
<name>A0ABY7UH42_9CORY</name>